<dbReference type="AlphaFoldDB" id="A0AAW1VI42"/>
<protein>
    <submittedName>
        <fullName evidence="2">Uncharacterized protein</fullName>
    </submittedName>
</protein>
<feature type="compositionally biased region" description="Basic and acidic residues" evidence="1">
    <location>
        <begin position="33"/>
        <end position="43"/>
    </location>
</feature>
<gene>
    <name evidence="2" type="ORF">WA026_020551</name>
</gene>
<feature type="compositionally biased region" description="Polar residues" evidence="1">
    <location>
        <begin position="105"/>
        <end position="121"/>
    </location>
</feature>
<feature type="region of interest" description="Disordered" evidence="1">
    <location>
        <begin position="15"/>
        <end position="43"/>
    </location>
</feature>
<evidence type="ECO:0000256" key="1">
    <source>
        <dbReference type="SAM" id="MobiDB-lite"/>
    </source>
</evidence>
<keyword evidence="3" id="KW-1185">Reference proteome</keyword>
<sequence>MFNFIKKAGTVTTFDKDDKEKRKREKKGKREKQKRDRASLSTEEILRLDEVRKSLKIGRKKEKEKLPSGITADYTADFLASLERDDRVSYTIQDSPTHPAHLQDGYTQSDSSETSLNSLNHPSHRGPPALPPKPQNEVY</sequence>
<proteinExistence type="predicted"/>
<reference evidence="2 3" key="1">
    <citation type="submission" date="2023-03" db="EMBL/GenBank/DDBJ databases">
        <title>Genome insight into feeding habits of ladybird beetles.</title>
        <authorList>
            <person name="Li H.-S."/>
            <person name="Huang Y.-H."/>
            <person name="Pang H."/>
        </authorList>
    </citation>
    <scope>NUCLEOTIDE SEQUENCE [LARGE SCALE GENOMIC DNA]</scope>
    <source>
        <strain evidence="2">SYSU_2023b</strain>
        <tissue evidence="2">Whole body</tissue>
    </source>
</reference>
<organism evidence="2 3">
    <name type="scientific">Henosepilachna vigintioctopunctata</name>
    <dbReference type="NCBI Taxonomy" id="420089"/>
    <lineage>
        <taxon>Eukaryota</taxon>
        <taxon>Metazoa</taxon>
        <taxon>Ecdysozoa</taxon>
        <taxon>Arthropoda</taxon>
        <taxon>Hexapoda</taxon>
        <taxon>Insecta</taxon>
        <taxon>Pterygota</taxon>
        <taxon>Neoptera</taxon>
        <taxon>Endopterygota</taxon>
        <taxon>Coleoptera</taxon>
        <taxon>Polyphaga</taxon>
        <taxon>Cucujiformia</taxon>
        <taxon>Coccinelloidea</taxon>
        <taxon>Coccinellidae</taxon>
        <taxon>Epilachninae</taxon>
        <taxon>Epilachnini</taxon>
        <taxon>Henosepilachna</taxon>
    </lineage>
</organism>
<dbReference type="EMBL" id="JARQZJ010000135">
    <property type="protein sequence ID" value="KAK9892563.1"/>
    <property type="molecule type" value="Genomic_DNA"/>
</dbReference>
<comment type="caution">
    <text evidence="2">The sequence shown here is derived from an EMBL/GenBank/DDBJ whole genome shotgun (WGS) entry which is preliminary data.</text>
</comment>
<name>A0AAW1VI42_9CUCU</name>
<evidence type="ECO:0000313" key="3">
    <source>
        <dbReference type="Proteomes" id="UP001431783"/>
    </source>
</evidence>
<evidence type="ECO:0000313" key="2">
    <source>
        <dbReference type="EMBL" id="KAK9892563.1"/>
    </source>
</evidence>
<feature type="compositionally biased region" description="Pro residues" evidence="1">
    <location>
        <begin position="128"/>
        <end position="139"/>
    </location>
</feature>
<accession>A0AAW1VI42</accession>
<feature type="region of interest" description="Disordered" evidence="1">
    <location>
        <begin position="89"/>
        <end position="139"/>
    </location>
</feature>
<dbReference type="Proteomes" id="UP001431783">
    <property type="component" value="Unassembled WGS sequence"/>
</dbReference>
<feature type="compositionally biased region" description="Basic residues" evidence="1">
    <location>
        <begin position="21"/>
        <end position="32"/>
    </location>
</feature>